<evidence type="ECO:0000313" key="3">
    <source>
        <dbReference type="Proteomes" id="UP001228690"/>
    </source>
</evidence>
<sequence length="359" mass="41029">MTQTYSIAAGEIESALSKEDREALREIAELYQDQILPSSAQLAGGRGQGLMMVKPEQDAVKEELIRSYELLGKKIEAMVGREPNLHVYSFDTENEEQRGEVSRLIAKLRSTQTRQEEFTYYIQRAYELLFKQVFIRSHPAERNYILAETPVTDPCPNYAVHRVPSVDRQIEKTVMCVMLRGALLPSMILSKEIEEYSSSSHMTPFALFRIKRDEEGPELNYVIDLDHSYFRKEDLADAHLLFADPMHATGGSILTILRYLEEMNIRPRKVSLIHVITNLSGAINIARVIPWVSLYTLWMDPMLNEHSYIMPGLGDAGDRLNGVDLFQPRNLIQLIADYGSNISSLYRRQIRCIEQSVLG</sequence>
<organism evidence="2 3">
    <name type="scientific">Candidatus Haliotispira prima</name>
    <dbReference type="NCBI Taxonomy" id="3034016"/>
    <lineage>
        <taxon>Bacteria</taxon>
        <taxon>Pseudomonadati</taxon>
        <taxon>Spirochaetota</taxon>
        <taxon>Spirochaetia</taxon>
        <taxon>Spirochaetales</taxon>
        <taxon>Spirochaetaceae</taxon>
        <taxon>Candidatus Haliotispira</taxon>
    </lineage>
</organism>
<dbReference type="GO" id="GO:0016757">
    <property type="term" value="F:glycosyltransferase activity"/>
    <property type="evidence" value="ECO:0007669"/>
    <property type="project" value="UniProtKB-KW"/>
</dbReference>
<dbReference type="InterPro" id="IPR000836">
    <property type="entry name" value="PRTase_dom"/>
</dbReference>
<evidence type="ECO:0000259" key="1">
    <source>
        <dbReference type="Pfam" id="PF14681"/>
    </source>
</evidence>
<dbReference type="Proteomes" id="UP001228690">
    <property type="component" value="Chromosome"/>
</dbReference>
<accession>A0ABY8MEM3</accession>
<dbReference type="Gene3D" id="3.40.50.2020">
    <property type="match status" value="1"/>
</dbReference>
<reference evidence="2 3" key="1">
    <citation type="submission" date="2023-04" db="EMBL/GenBank/DDBJ databases">
        <title>Spirochaete genome identified in red abalone sample constitutes a novel genus.</title>
        <authorList>
            <person name="Sharma S.P."/>
            <person name="Purcell C.M."/>
            <person name="Hyde J.R."/>
            <person name="Severin A.J."/>
        </authorList>
    </citation>
    <scope>NUCLEOTIDE SEQUENCE [LARGE SCALE GENOMIC DNA]</scope>
    <source>
        <strain evidence="2 3">SP-2023</strain>
    </source>
</reference>
<dbReference type="CDD" id="cd06223">
    <property type="entry name" value="PRTases_typeI"/>
    <property type="match status" value="1"/>
</dbReference>
<dbReference type="EMBL" id="CP123443">
    <property type="protein sequence ID" value="WGK68306.1"/>
    <property type="molecule type" value="Genomic_DNA"/>
</dbReference>
<dbReference type="SUPFAM" id="SSF53271">
    <property type="entry name" value="PRTase-like"/>
    <property type="match status" value="1"/>
</dbReference>
<keyword evidence="2" id="KW-0808">Transferase</keyword>
<dbReference type="RefSeq" id="WP_326926479.1">
    <property type="nucleotide sequence ID" value="NZ_CP123443.1"/>
</dbReference>
<name>A0ABY8MEM3_9SPIO</name>
<dbReference type="Pfam" id="PF14681">
    <property type="entry name" value="UPRTase"/>
    <property type="match status" value="1"/>
</dbReference>
<feature type="domain" description="Phosphoribosyltransferase" evidence="1">
    <location>
        <begin position="101"/>
        <end position="320"/>
    </location>
</feature>
<evidence type="ECO:0000313" key="2">
    <source>
        <dbReference type="EMBL" id="WGK68306.1"/>
    </source>
</evidence>
<keyword evidence="2" id="KW-0328">Glycosyltransferase</keyword>
<keyword evidence="3" id="KW-1185">Reference proteome</keyword>
<protein>
    <submittedName>
        <fullName evidence="2">Uracil phosphoribosyltransferase</fullName>
    </submittedName>
</protein>
<gene>
    <name evidence="2" type="ORF">P0082_07400</name>
</gene>
<dbReference type="InterPro" id="IPR029057">
    <property type="entry name" value="PRTase-like"/>
</dbReference>
<proteinExistence type="predicted"/>